<dbReference type="PANTHER" id="PTHR11706">
    <property type="entry name" value="SOLUTE CARRIER PROTEIN FAMILY 11 MEMBER"/>
    <property type="match status" value="1"/>
</dbReference>
<dbReference type="NCBIfam" id="NF001923">
    <property type="entry name" value="PRK00701.1"/>
    <property type="match status" value="1"/>
</dbReference>
<dbReference type="GO" id="GO:0034755">
    <property type="term" value="P:iron ion transmembrane transport"/>
    <property type="evidence" value="ECO:0007669"/>
    <property type="project" value="TreeGrafter"/>
</dbReference>
<feature type="transmembrane region" description="Helical" evidence="6">
    <location>
        <begin position="244"/>
        <end position="266"/>
    </location>
</feature>
<feature type="transmembrane region" description="Helical" evidence="6">
    <location>
        <begin position="352"/>
        <end position="371"/>
    </location>
</feature>
<feature type="transmembrane region" description="Helical" evidence="6">
    <location>
        <begin position="157"/>
        <end position="176"/>
    </location>
</feature>
<accession>A0A1G8NPN8</accession>
<feature type="transmembrane region" description="Helical" evidence="6">
    <location>
        <begin position="328"/>
        <end position="346"/>
    </location>
</feature>
<evidence type="ECO:0000256" key="5">
    <source>
        <dbReference type="ARBA" id="ARBA00023136"/>
    </source>
</evidence>
<reference evidence="7 8" key="1">
    <citation type="submission" date="2016-10" db="EMBL/GenBank/DDBJ databases">
        <authorList>
            <person name="de Groot N.N."/>
        </authorList>
    </citation>
    <scope>NUCLEOTIDE SEQUENCE [LARGE SCALE GENOMIC DNA]</scope>
    <source>
        <strain evidence="7 8">NP_1H</strain>
    </source>
</reference>
<feature type="transmembrane region" description="Helical" evidence="6">
    <location>
        <begin position="286"/>
        <end position="316"/>
    </location>
</feature>
<feature type="transmembrane region" description="Helical" evidence="6">
    <location>
        <begin position="12"/>
        <end position="33"/>
    </location>
</feature>
<protein>
    <submittedName>
        <fullName evidence="7">Manganese transport protein</fullName>
    </submittedName>
</protein>
<dbReference type="EMBL" id="FNDT01000025">
    <property type="protein sequence ID" value="SDI82158.1"/>
    <property type="molecule type" value="Genomic_DNA"/>
</dbReference>
<dbReference type="RefSeq" id="WP_090588153.1">
    <property type="nucleotide sequence ID" value="NZ_FNDT01000025.1"/>
</dbReference>
<proteinExistence type="predicted"/>
<evidence type="ECO:0000256" key="2">
    <source>
        <dbReference type="ARBA" id="ARBA00022448"/>
    </source>
</evidence>
<dbReference type="GO" id="GO:0005384">
    <property type="term" value="F:manganese ion transmembrane transporter activity"/>
    <property type="evidence" value="ECO:0007669"/>
    <property type="project" value="TreeGrafter"/>
</dbReference>
<dbReference type="InterPro" id="IPR001046">
    <property type="entry name" value="NRAMP_fam"/>
</dbReference>
<dbReference type="STRING" id="335973.SAMN04488693_12518"/>
<feature type="transmembrane region" description="Helical" evidence="6">
    <location>
        <begin position="103"/>
        <end position="122"/>
    </location>
</feature>
<sequence>MPKTFLQGRDRRVFPLRGVLLLGPAFVASVAYVDPGNVAANLTAGARYGYLLVWVLVAANLMAVLIQYQSAKLGLVTGRSLPELIGGKLPAGRRRAFWVQAEVVAAATDVAEVIGGALALNLLFGTPLLLGGLIMGAASMLLLSLQTRNRQHLFERTILVLLAVIAAGFTAGVLANPPAAGPALGGLVPRLEGTDTVLLAASMLGATVMPHAIYLHSALSVHRHGTGHPPSHLRRLIRAARVDVIAALALAGTVNIAMLLAAASSLRGVEGTETIEGAYSAIGQSLGPVVAAAFAIGLLASGLASTSVGSYAGAVIMEGLLRIRVRLWVRRVTTLLPALAILAGGIEPTMALVLSQVVLSMGIPFALVPLVRASADRRLMGDHVNSKALSICSYVSAGLIIALNVALLVLTFTGAG</sequence>
<gene>
    <name evidence="7" type="ORF">SAMN04488693_12518</name>
</gene>
<keyword evidence="4 6" id="KW-1133">Transmembrane helix</keyword>
<evidence type="ECO:0000256" key="1">
    <source>
        <dbReference type="ARBA" id="ARBA00004141"/>
    </source>
</evidence>
<evidence type="ECO:0000256" key="6">
    <source>
        <dbReference type="SAM" id="Phobius"/>
    </source>
</evidence>
<evidence type="ECO:0000256" key="4">
    <source>
        <dbReference type="ARBA" id="ARBA00022989"/>
    </source>
</evidence>
<keyword evidence="2" id="KW-0813">Transport</keyword>
<dbReference type="PRINTS" id="PR00447">
    <property type="entry name" value="NATRESASSCMP"/>
</dbReference>
<organism evidence="7 8">
    <name type="scientific">Arthrobacter subterraneus</name>
    <dbReference type="NCBI Taxonomy" id="335973"/>
    <lineage>
        <taxon>Bacteria</taxon>
        <taxon>Bacillati</taxon>
        <taxon>Actinomycetota</taxon>
        <taxon>Actinomycetes</taxon>
        <taxon>Micrococcales</taxon>
        <taxon>Micrococcaceae</taxon>
        <taxon>Arthrobacter</taxon>
    </lineage>
</organism>
<feature type="transmembrane region" description="Helical" evidence="6">
    <location>
        <begin position="196"/>
        <end position="215"/>
    </location>
</feature>
<dbReference type="NCBIfam" id="NF037982">
    <property type="entry name" value="Nramp_1"/>
    <property type="match status" value="1"/>
</dbReference>
<dbReference type="OrthoDB" id="9787548at2"/>
<keyword evidence="5 6" id="KW-0472">Membrane</keyword>
<feature type="transmembrane region" description="Helical" evidence="6">
    <location>
        <begin position="391"/>
        <end position="412"/>
    </location>
</feature>
<feature type="transmembrane region" description="Helical" evidence="6">
    <location>
        <begin position="128"/>
        <end position="145"/>
    </location>
</feature>
<keyword evidence="3 6" id="KW-0812">Transmembrane</keyword>
<comment type="subcellular location">
    <subcellularLocation>
        <location evidence="1">Membrane</location>
        <topology evidence="1">Multi-pass membrane protein</topology>
    </subcellularLocation>
</comment>
<dbReference type="AlphaFoldDB" id="A0A1G8NPN8"/>
<dbReference type="Proteomes" id="UP000199258">
    <property type="component" value="Unassembled WGS sequence"/>
</dbReference>
<dbReference type="GO" id="GO:0005886">
    <property type="term" value="C:plasma membrane"/>
    <property type="evidence" value="ECO:0007669"/>
    <property type="project" value="TreeGrafter"/>
</dbReference>
<dbReference type="GO" id="GO:0015086">
    <property type="term" value="F:cadmium ion transmembrane transporter activity"/>
    <property type="evidence" value="ECO:0007669"/>
    <property type="project" value="TreeGrafter"/>
</dbReference>
<evidence type="ECO:0000313" key="7">
    <source>
        <dbReference type="EMBL" id="SDI82158.1"/>
    </source>
</evidence>
<name>A0A1G8NPN8_9MICC</name>
<dbReference type="Pfam" id="PF01566">
    <property type="entry name" value="Nramp"/>
    <property type="match status" value="1"/>
</dbReference>
<keyword evidence="8" id="KW-1185">Reference proteome</keyword>
<feature type="transmembrane region" description="Helical" evidence="6">
    <location>
        <begin position="48"/>
        <end position="66"/>
    </location>
</feature>
<evidence type="ECO:0000256" key="3">
    <source>
        <dbReference type="ARBA" id="ARBA00022692"/>
    </source>
</evidence>
<evidence type="ECO:0000313" key="8">
    <source>
        <dbReference type="Proteomes" id="UP000199258"/>
    </source>
</evidence>
<dbReference type="PANTHER" id="PTHR11706:SF33">
    <property type="entry name" value="NATURAL RESISTANCE-ASSOCIATED MACROPHAGE PROTEIN 2"/>
    <property type="match status" value="1"/>
</dbReference>